<dbReference type="HOGENOM" id="CLU_024920_1_0_3"/>
<evidence type="ECO:0000256" key="7">
    <source>
        <dbReference type="ARBA" id="ARBA00023136"/>
    </source>
</evidence>
<dbReference type="KEGG" id="syw:SYNW1652"/>
<dbReference type="STRING" id="84588.SYNW1652"/>
<gene>
    <name evidence="10" type="ordered locus">SYNW1652</name>
</gene>
<dbReference type="InterPro" id="IPR003362">
    <property type="entry name" value="Bact_transf"/>
</dbReference>
<reference evidence="10 11" key="1">
    <citation type="journal article" date="2003" name="Nature">
        <title>The genome of a motile marine Synechococcus.</title>
        <authorList>
            <person name="Palenik B."/>
            <person name="Brahamsha B."/>
            <person name="Larimer F."/>
            <person name="Land M."/>
            <person name="Hauser L."/>
            <person name="Chain P."/>
            <person name="Lamerdin J."/>
            <person name="Regala W."/>
            <person name="Allen E.A."/>
            <person name="McCarren J."/>
            <person name="Paulsen I."/>
            <person name="Dufresne A."/>
            <person name="Partensky F."/>
            <person name="Webb E."/>
            <person name="Waterbury J."/>
        </authorList>
    </citation>
    <scope>NUCLEOTIDE SEQUENCE [LARGE SCALE GENOMIC DNA]</scope>
    <source>
        <strain evidence="10 11">WH8102</strain>
    </source>
</reference>
<dbReference type="eggNOG" id="COG2148">
    <property type="taxonomic scope" value="Bacteria"/>
</dbReference>
<keyword evidence="4 10" id="KW-0808">Transferase</keyword>
<evidence type="ECO:0000256" key="8">
    <source>
        <dbReference type="SAM" id="Phobius"/>
    </source>
</evidence>
<comment type="subcellular location">
    <subcellularLocation>
        <location evidence="1">Cell membrane</location>
    </subcellularLocation>
</comment>
<evidence type="ECO:0000256" key="3">
    <source>
        <dbReference type="ARBA" id="ARBA00022475"/>
    </source>
</evidence>
<evidence type="ECO:0000256" key="4">
    <source>
        <dbReference type="ARBA" id="ARBA00022679"/>
    </source>
</evidence>
<dbReference type="Proteomes" id="UP000001422">
    <property type="component" value="Chromosome"/>
</dbReference>
<evidence type="ECO:0000256" key="2">
    <source>
        <dbReference type="ARBA" id="ARBA00006464"/>
    </source>
</evidence>
<sequence length="252" mass="27996">MATASRPSLRQAAGLAIGRSAYKPHLAVISAPPSLLPAGTLIRQQSRMGRGIKRSGDVLFSLAVLGLGSPVLLVLALLVKLSSPGPVFYVQRRVGRGYQRFGCIKFRTMRPDADAVLAKVLENDPALRAEYERDFKLKRDPRITFIGRFLRRSSLDELPQFLNVLRGEMSVVGPRPIVDKELQRYGAYMDEVASVRPGLTGLWQVSGRNNLSYKKRVKLDLAYARGRSFNLDLAIILRTFGVLLLPMDRGAY</sequence>
<accession>Q7U5P9</accession>
<protein>
    <submittedName>
        <fullName evidence="10">Galactosyl-1-phosphate transferase</fullName>
    </submittedName>
</protein>
<keyword evidence="6 8" id="KW-1133">Transmembrane helix</keyword>
<evidence type="ECO:0000313" key="10">
    <source>
        <dbReference type="EMBL" id="CAE08167.1"/>
    </source>
</evidence>
<comment type="similarity">
    <text evidence="2">Belongs to the bacterial sugar transferase family.</text>
</comment>
<keyword evidence="7 8" id="KW-0472">Membrane</keyword>
<feature type="transmembrane region" description="Helical" evidence="8">
    <location>
        <begin position="58"/>
        <end position="79"/>
    </location>
</feature>
<dbReference type="RefSeq" id="WP_011128516.1">
    <property type="nucleotide sequence ID" value="NC_005070.1"/>
</dbReference>
<evidence type="ECO:0000256" key="1">
    <source>
        <dbReference type="ARBA" id="ARBA00004236"/>
    </source>
</evidence>
<feature type="domain" description="Bacterial sugar transferase" evidence="9">
    <location>
        <begin position="53"/>
        <end position="244"/>
    </location>
</feature>
<dbReference type="PANTHER" id="PTHR30576">
    <property type="entry name" value="COLANIC BIOSYNTHESIS UDP-GLUCOSE LIPID CARRIER TRANSFERASE"/>
    <property type="match status" value="1"/>
</dbReference>
<evidence type="ECO:0000256" key="6">
    <source>
        <dbReference type="ARBA" id="ARBA00022989"/>
    </source>
</evidence>
<keyword evidence="11" id="KW-1185">Reference proteome</keyword>
<dbReference type="GO" id="GO:0016780">
    <property type="term" value="F:phosphotransferase activity, for other substituted phosphate groups"/>
    <property type="evidence" value="ECO:0007669"/>
    <property type="project" value="TreeGrafter"/>
</dbReference>
<dbReference type="PANTHER" id="PTHR30576:SF4">
    <property type="entry name" value="UNDECAPRENYL-PHOSPHATE GALACTOSE PHOSPHOTRANSFERASE"/>
    <property type="match status" value="1"/>
</dbReference>
<dbReference type="EMBL" id="BX569693">
    <property type="protein sequence ID" value="CAE08167.1"/>
    <property type="molecule type" value="Genomic_DNA"/>
</dbReference>
<evidence type="ECO:0000256" key="5">
    <source>
        <dbReference type="ARBA" id="ARBA00022692"/>
    </source>
</evidence>
<proteinExistence type="inferred from homology"/>
<dbReference type="GO" id="GO:0005886">
    <property type="term" value="C:plasma membrane"/>
    <property type="evidence" value="ECO:0007669"/>
    <property type="project" value="UniProtKB-SubCell"/>
</dbReference>
<keyword evidence="5 8" id="KW-0812">Transmembrane</keyword>
<dbReference type="Pfam" id="PF02397">
    <property type="entry name" value="Bac_transf"/>
    <property type="match status" value="1"/>
</dbReference>
<organism evidence="10 11">
    <name type="scientific">Parasynechococcus marenigrum (strain WH8102)</name>
    <dbReference type="NCBI Taxonomy" id="84588"/>
    <lineage>
        <taxon>Bacteria</taxon>
        <taxon>Bacillati</taxon>
        <taxon>Cyanobacteriota</taxon>
        <taxon>Cyanophyceae</taxon>
        <taxon>Synechococcales</taxon>
        <taxon>Prochlorococcaceae</taxon>
        <taxon>Parasynechococcus</taxon>
        <taxon>Parasynechococcus marenigrum</taxon>
    </lineage>
</organism>
<evidence type="ECO:0000259" key="9">
    <source>
        <dbReference type="Pfam" id="PF02397"/>
    </source>
</evidence>
<keyword evidence="3" id="KW-1003">Cell membrane</keyword>
<evidence type="ECO:0000313" key="11">
    <source>
        <dbReference type="Proteomes" id="UP000001422"/>
    </source>
</evidence>
<name>Q7U5P9_PARMW</name>
<dbReference type="AlphaFoldDB" id="Q7U5P9"/>